<dbReference type="PANTHER" id="PTHR34265:SF1">
    <property type="entry name" value="TYPE III PANTOTHENATE KINASE"/>
    <property type="match status" value="1"/>
</dbReference>
<dbReference type="EC" id="2.7.1.33" evidence="6 16"/>
<keyword evidence="11 16" id="KW-0067">ATP-binding</keyword>
<dbReference type="InterPro" id="IPR004619">
    <property type="entry name" value="Type_III_PanK"/>
</dbReference>
<reference evidence="17 18" key="1">
    <citation type="journal article" date="2011" name="J. Bacteriol.">
        <title>Draft genome sequence of Sporolactobacillus inulinus strain CASD, an efficient D-lactic acid-producing bacterium with high-concentration lactate tolerance capability.</title>
        <authorList>
            <person name="Yu B."/>
            <person name="Su F."/>
            <person name="Wang L."/>
            <person name="Xu K."/>
            <person name="Zhao B."/>
            <person name="Xu P."/>
        </authorList>
    </citation>
    <scope>NUCLEOTIDE SEQUENCE [LARGE SCALE GENOMIC DNA]</scope>
    <source>
        <strain evidence="17 18">CASD</strain>
    </source>
</reference>
<evidence type="ECO:0000256" key="9">
    <source>
        <dbReference type="ARBA" id="ARBA00022741"/>
    </source>
</evidence>
<feature type="active site" description="Proton acceptor" evidence="16">
    <location>
        <position position="109"/>
    </location>
</feature>
<dbReference type="GO" id="GO:0005737">
    <property type="term" value="C:cytoplasm"/>
    <property type="evidence" value="ECO:0007669"/>
    <property type="project" value="UniProtKB-SubCell"/>
</dbReference>
<evidence type="ECO:0000256" key="16">
    <source>
        <dbReference type="HAMAP-Rule" id="MF_01274"/>
    </source>
</evidence>
<accession>A0A0U1QP17</accession>
<dbReference type="NCBIfam" id="NF009848">
    <property type="entry name" value="PRK13318.1-6"/>
    <property type="match status" value="1"/>
</dbReference>
<dbReference type="GO" id="GO:0004594">
    <property type="term" value="F:pantothenate kinase activity"/>
    <property type="evidence" value="ECO:0007669"/>
    <property type="project" value="UniProtKB-UniRule"/>
</dbReference>
<dbReference type="AlphaFoldDB" id="A0A0U1QP17"/>
<evidence type="ECO:0000256" key="2">
    <source>
        <dbReference type="ARBA" id="ARBA00001958"/>
    </source>
</evidence>
<evidence type="ECO:0000256" key="11">
    <source>
        <dbReference type="ARBA" id="ARBA00022840"/>
    </source>
</evidence>
<dbReference type="CDD" id="cd24015">
    <property type="entry name" value="ASKHA_NBD_PanK-III"/>
    <property type="match status" value="1"/>
</dbReference>
<comment type="function">
    <text evidence="16">Catalyzes the phosphorylation of pantothenate (Pan), the first step in CoA biosynthesis.</text>
</comment>
<dbReference type="HAMAP" id="MF_01274">
    <property type="entry name" value="Pantothen_kinase_3"/>
    <property type="match status" value="1"/>
</dbReference>
<dbReference type="SUPFAM" id="SSF53067">
    <property type="entry name" value="Actin-like ATPase domain"/>
    <property type="match status" value="2"/>
</dbReference>
<comment type="subcellular location">
    <subcellularLocation>
        <location evidence="3 16">Cytoplasm</location>
    </subcellularLocation>
</comment>
<feature type="binding site" evidence="16">
    <location>
        <begin position="107"/>
        <end position="110"/>
    </location>
    <ligand>
        <name>substrate</name>
    </ligand>
</feature>
<keyword evidence="8 16" id="KW-0808">Transferase</keyword>
<dbReference type="UniPathway" id="UPA00241">
    <property type="reaction ID" value="UER00352"/>
</dbReference>
<keyword evidence="16" id="KW-0479">Metal-binding</keyword>
<dbReference type="NCBIfam" id="NF009855">
    <property type="entry name" value="PRK13321.1"/>
    <property type="match status" value="1"/>
</dbReference>
<evidence type="ECO:0000256" key="6">
    <source>
        <dbReference type="ARBA" id="ARBA00012102"/>
    </source>
</evidence>
<comment type="similarity">
    <text evidence="14 16">Belongs to the type III pantothenate kinase family.</text>
</comment>
<evidence type="ECO:0000256" key="3">
    <source>
        <dbReference type="ARBA" id="ARBA00004496"/>
    </source>
</evidence>
<keyword evidence="9 16" id="KW-0547">Nucleotide-binding</keyword>
<organism evidence="17 18">
    <name type="scientific">Sporolactobacillus inulinus CASD</name>
    <dbReference type="NCBI Taxonomy" id="1069536"/>
    <lineage>
        <taxon>Bacteria</taxon>
        <taxon>Bacillati</taxon>
        <taxon>Bacillota</taxon>
        <taxon>Bacilli</taxon>
        <taxon>Bacillales</taxon>
        <taxon>Sporolactobacillaceae</taxon>
        <taxon>Sporolactobacillus</taxon>
    </lineage>
</organism>
<evidence type="ECO:0000256" key="10">
    <source>
        <dbReference type="ARBA" id="ARBA00022777"/>
    </source>
</evidence>
<evidence type="ECO:0000256" key="4">
    <source>
        <dbReference type="ARBA" id="ARBA00005225"/>
    </source>
</evidence>
<keyword evidence="13 16" id="KW-0173">Coenzyme A biosynthesis</keyword>
<evidence type="ECO:0000256" key="7">
    <source>
        <dbReference type="ARBA" id="ARBA00022490"/>
    </source>
</evidence>
<protein>
    <recommendedName>
        <fullName evidence="15 16">Type III pantothenate kinase</fullName>
        <ecNumber evidence="6 16">2.7.1.33</ecNumber>
    </recommendedName>
    <alternativeName>
        <fullName evidence="16">PanK-III</fullName>
    </alternativeName>
    <alternativeName>
        <fullName evidence="16">Pantothenic acid kinase</fullName>
    </alternativeName>
</protein>
<dbReference type="GO" id="GO:0015937">
    <property type="term" value="P:coenzyme A biosynthetic process"/>
    <property type="evidence" value="ECO:0007669"/>
    <property type="project" value="UniProtKB-UniRule"/>
</dbReference>
<dbReference type="Pfam" id="PF03309">
    <property type="entry name" value="Pan_kinase"/>
    <property type="match status" value="1"/>
</dbReference>
<evidence type="ECO:0000256" key="12">
    <source>
        <dbReference type="ARBA" id="ARBA00022958"/>
    </source>
</evidence>
<comment type="subunit">
    <text evidence="5 16">Homodimer.</text>
</comment>
<dbReference type="Gene3D" id="3.30.420.40">
    <property type="match status" value="2"/>
</dbReference>
<feature type="binding site" evidence="16">
    <location>
        <position position="132"/>
    </location>
    <ligand>
        <name>ATP</name>
        <dbReference type="ChEBI" id="CHEBI:30616"/>
    </ligand>
</feature>
<dbReference type="NCBIfam" id="TIGR00671">
    <property type="entry name" value="baf"/>
    <property type="match status" value="1"/>
</dbReference>
<keyword evidence="18" id="KW-1185">Reference proteome</keyword>
<comment type="cofactor">
    <cofactor evidence="16">
        <name>NH4(+)</name>
        <dbReference type="ChEBI" id="CHEBI:28938"/>
    </cofactor>
    <cofactor evidence="16">
        <name>K(+)</name>
        <dbReference type="ChEBI" id="CHEBI:29103"/>
    </cofactor>
    <text evidence="16">A monovalent cation. Ammonium or potassium.</text>
</comment>
<sequence>MIFVCDVGNTHVVLGTYADGVLTNHWRVSTNRERTEDEFGMLINDLFKYAGLSFADFNGVVISSVVPSIMFALERLCTKYFHLQPIVVGPEIKTGLNLKYEHPRELGADLIVNAVAAIHDYQAPMIVIDFGTATTYSYIDETQSYIGGAIAPGIDIATEALYERASKLPRIQITKPPSIFGRNTIHAMQSGVLFGYVGQVEGIVSRMKKQAAGDPVVVATGGLCRLISNETDMIDHVDPFLTLKGLYLIYLQNA</sequence>
<dbReference type="RefSeq" id="WP_010024949.1">
    <property type="nucleotide sequence ID" value="NZ_AFVQ02000093.1"/>
</dbReference>
<comment type="cofactor">
    <cofactor evidence="2">
        <name>K(+)</name>
        <dbReference type="ChEBI" id="CHEBI:29103"/>
    </cofactor>
</comment>
<keyword evidence="12 16" id="KW-0630">Potassium</keyword>
<comment type="catalytic activity">
    <reaction evidence="1 16">
        <text>(R)-pantothenate + ATP = (R)-4'-phosphopantothenate + ADP + H(+)</text>
        <dbReference type="Rhea" id="RHEA:16373"/>
        <dbReference type="ChEBI" id="CHEBI:10986"/>
        <dbReference type="ChEBI" id="CHEBI:15378"/>
        <dbReference type="ChEBI" id="CHEBI:29032"/>
        <dbReference type="ChEBI" id="CHEBI:30616"/>
        <dbReference type="ChEBI" id="CHEBI:456216"/>
        <dbReference type="EC" id="2.7.1.33"/>
    </reaction>
</comment>
<dbReference type="STRING" id="1069536.SINU_07550"/>
<evidence type="ECO:0000256" key="1">
    <source>
        <dbReference type="ARBA" id="ARBA00001206"/>
    </source>
</evidence>
<keyword evidence="10 16" id="KW-0418">Kinase</keyword>
<feature type="binding site" evidence="16">
    <location>
        <position position="129"/>
    </location>
    <ligand>
        <name>K(+)</name>
        <dbReference type="ChEBI" id="CHEBI:29103"/>
    </ligand>
</feature>
<feature type="binding site" evidence="16">
    <location>
        <begin position="6"/>
        <end position="13"/>
    </location>
    <ligand>
        <name>ATP</name>
        <dbReference type="ChEBI" id="CHEBI:30616"/>
    </ligand>
</feature>
<proteinExistence type="inferred from homology"/>
<dbReference type="PANTHER" id="PTHR34265">
    <property type="entry name" value="TYPE III PANTOTHENATE KINASE"/>
    <property type="match status" value="1"/>
</dbReference>
<comment type="caution">
    <text evidence="17">The sequence shown here is derived from an EMBL/GenBank/DDBJ whole genome shotgun (WGS) entry which is preliminary data.</text>
</comment>
<name>A0A0U1QP17_9BACL</name>
<evidence type="ECO:0000256" key="13">
    <source>
        <dbReference type="ARBA" id="ARBA00022993"/>
    </source>
</evidence>
<feature type="binding site" evidence="16">
    <location>
        <position position="184"/>
    </location>
    <ligand>
        <name>substrate</name>
    </ligand>
</feature>
<evidence type="ECO:0000256" key="15">
    <source>
        <dbReference type="ARBA" id="ARBA00040883"/>
    </source>
</evidence>
<dbReference type="EMBL" id="AFVQ02000093">
    <property type="protein sequence ID" value="KLI02541.1"/>
    <property type="molecule type" value="Genomic_DNA"/>
</dbReference>
<evidence type="ECO:0000256" key="5">
    <source>
        <dbReference type="ARBA" id="ARBA00011738"/>
    </source>
</evidence>
<dbReference type="OrthoDB" id="9804707at2"/>
<keyword evidence="7 16" id="KW-0963">Cytoplasm</keyword>
<evidence type="ECO:0000313" key="18">
    <source>
        <dbReference type="Proteomes" id="UP000035553"/>
    </source>
</evidence>
<gene>
    <name evidence="16" type="primary">coaX</name>
    <name evidence="17" type="ORF">SINU_07550</name>
</gene>
<comment type="pathway">
    <text evidence="4 16">Cofactor biosynthesis; coenzyme A biosynthesis; CoA from (R)-pantothenate: step 1/5.</text>
</comment>
<dbReference type="Proteomes" id="UP000035553">
    <property type="component" value="Unassembled WGS sequence"/>
</dbReference>
<feature type="binding site" evidence="16">
    <location>
        <position position="100"/>
    </location>
    <ligand>
        <name>substrate</name>
    </ligand>
</feature>
<evidence type="ECO:0000256" key="8">
    <source>
        <dbReference type="ARBA" id="ARBA00022679"/>
    </source>
</evidence>
<evidence type="ECO:0000256" key="14">
    <source>
        <dbReference type="ARBA" id="ARBA00038036"/>
    </source>
</evidence>
<dbReference type="GO" id="GO:0046872">
    <property type="term" value="F:metal ion binding"/>
    <property type="evidence" value="ECO:0007669"/>
    <property type="project" value="UniProtKB-KW"/>
</dbReference>
<evidence type="ECO:0000313" key="17">
    <source>
        <dbReference type="EMBL" id="KLI02541.1"/>
    </source>
</evidence>
<dbReference type="GO" id="GO:0005524">
    <property type="term" value="F:ATP binding"/>
    <property type="evidence" value="ECO:0007669"/>
    <property type="project" value="UniProtKB-UniRule"/>
</dbReference>
<dbReference type="InterPro" id="IPR043129">
    <property type="entry name" value="ATPase_NBD"/>
</dbReference>